<protein>
    <submittedName>
        <fullName evidence="2">Uncharacterized protein</fullName>
    </submittedName>
</protein>
<feature type="compositionally biased region" description="Low complexity" evidence="1">
    <location>
        <begin position="357"/>
        <end position="375"/>
    </location>
</feature>
<evidence type="ECO:0000256" key="1">
    <source>
        <dbReference type="SAM" id="MobiDB-lite"/>
    </source>
</evidence>
<evidence type="ECO:0000313" key="2">
    <source>
        <dbReference type="EMBL" id="CAG7833626.1"/>
    </source>
</evidence>
<accession>A0A8J2Q4R4</accession>
<reference evidence="2" key="1">
    <citation type="submission" date="2021-06" db="EMBL/GenBank/DDBJ databases">
        <authorList>
            <person name="Hodson N. C."/>
            <person name="Mongue J. A."/>
            <person name="Jaron S. K."/>
        </authorList>
    </citation>
    <scope>NUCLEOTIDE SEQUENCE</scope>
</reference>
<feature type="region of interest" description="Disordered" evidence="1">
    <location>
        <begin position="342"/>
        <end position="375"/>
    </location>
</feature>
<evidence type="ECO:0000313" key="3">
    <source>
        <dbReference type="Proteomes" id="UP000708208"/>
    </source>
</evidence>
<comment type="caution">
    <text evidence="2">The sequence shown here is derived from an EMBL/GenBank/DDBJ whole genome shotgun (WGS) entry which is preliminary data.</text>
</comment>
<keyword evidence="3" id="KW-1185">Reference proteome</keyword>
<gene>
    <name evidence="2" type="ORF">AFUS01_LOCUS43229</name>
</gene>
<sequence length="407" mass="45143">MKFIRLNIDYCSYLIITTCVLHFVDGGISQCGQDVVNIEKFTELKISTDGFCSANGGLSCCQSWNGLVQPGLELLFGKTTYIKYNQLNDLIPNIKKSIGDLECHRNSNSAADILTSMDILNDINWIALLNNSFHGNQCGHELTKLLYCSSNYCLYNQTVQSSQNCRGHGHCTTILKNCLTDPFDSLNRNWKQAVGSLTTSLRILAKTQCANDKLALETLWTQLHEWRDPLSWIADSCANYGFSTCYAQSNLLFTKGQEVVKSLANHDVKLQSISSSLQKYWLTQDLSPMQDQDDLIASSSSGSGWNINEQFTDDEDLLGEHMYGSGSGHFLDNVEPTFGSDDSLTISSTSSPPPSSPNSTKPSNTKSSNNVSAGSSSRSLQFVNLYSFILLNVLLLHYFINPDYLKL</sequence>
<dbReference type="AlphaFoldDB" id="A0A8J2Q4R4"/>
<dbReference type="EMBL" id="CAJVCH010569957">
    <property type="protein sequence ID" value="CAG7833626.1"/>
    <property type="molecule type" value="Genomic_DNA"/>
</dbReference>
<organism evidence="2 3">
    <name type="scientific">Allacma fusca</name>
    <dbReference type="NCBI Taxonomy" id="39272"/>
    <lineage>
        <taxon>Eukaryota</taxon>
        <taxon>Metazoa</taxon>
        <taxon>Ecdysozoa</taxon>
        <taxon>Arthropoda</taxon>
        <taxon>Hexapoda</taxon>
        <taxon>Collembola</taxon>
        <taxon>Symphypleona</taxon>
        <taxon>Sminthuridae</taxon>
        <taxon>Allacma</taxon>
    </lineage>
</organism>
<dbReference type="Proteomes" id="UP000708208">
    <property type="component" value="Unassembled WGS sequence"/>
</dbReference>
<proteinExistence type="predicted"/>
<name>A0A8J2Q4R4_9HEXA</name>